<dbReference type="Pfam" id="PF00334">
    <property type="entry name" value="NDK"/>
    <property type="match status" value="1"/>
</dbReference>
<evidence type="ECO:0000256" key="4">
    <source>
        <dbReference type="SAM" id="MobiDB-lite"/>
    </source>
</evidence>
<gene>
    <name evidence="6" type="ORF">ODALV1_LOCUS12345</name>
</gene>
<keyword evidence="7" id="KW-1185">Reference proteome</keyword>
<dbReference type="CDD" id="cd22970">
    <property type="entry name" value="DD_NDKH5-like"/>
    <property type="match status" value="1"/>
</dbReference>
<proteinExistence type="inferred from homology"/>
<dbReference type="SUPFAM" id="SSF54919">
    <property type="entry name" value="Nucleoside diphosphate kinase, NDK"/>
    <property type="match status" value="1"/>
</dbReference>
<dbReference type="InterPro" id="IPR007858">
    <property type="entry name" value="Dpy-30_motif"/>
</dbReference>
<dbReference type="EMBL" id="CAXLJM020000038">
    <property type="protein sequence ID" value="CAL8106391.1"/>
    <property type="molecule type" value="Genomic_DNA"/>
</dbReference>
<dbReference type="SMART" id="SM00562">
    <property type="entry name" value="NDK"/>
    <property type="match status" value="1"/>
</dbReference>
<sequence>MEAEASDGAVIMETQPQQGEEETANNGNENEETTTAGEITATHPYIPHNQLEQTLAIIKPDAIDRAEEIISVIHREGFSVLQARRVKLSAEQAASFHQDMYNADWFQGCVENLSSGPLLAMVLSGPGAVRHWHQLLGPSSWEERSKVPKCLRNKYGVEKDDHKNALHGSESSEDALRELHFFFPELIVEPTIATNLASHYLNQNVHPVLTVGLSKLVRERPDDPVIWLADWLLANNPNKPKEQSLNQPGKCK</sequence>
<evidence type="ECO:0000259" key="5">
    <source>
        <dbReference type="SMART" id="SM00562"/>
    </source>
</evidence>
<evidence type="ECO:0000256" key="3">
    <source>
        <dbReference type="RuleBase" id="RU004011"/>
    </source>
</evidence>
<evidence type="ECO:0000256" key="2">
    <source>
        <dbReference type="PROSITE-ProRule" id="PRU00706"/>
    </source>
</evidence>
<evidence type="ECO:0000256" key="1">
    <source>
        <dbReference type="ARBA" id="ARBA00008142"/>
    </source>
</evidence>
<dbReference type="Gene3D" id="3.30.70.141">
    <property type="entry name" value="Nucleoside diphosphate kinase-like domain"/>
    <property type="match status" value="1"/>
</dbReference>
<comment type="similarity">
    <text evidence="1 2 3">Belongs to the NDK family.</text>
</comment>
<feature type="region of interest" description="Disordered" evidence="4">
    <location>
        <begin position="1"/>
        <end position="31"/>
    </location>
</feature>
<accession>A0ABP1QMG3</accession>
<protein>
    <recommendedName>
        <fullName evidence="5">Nucleoside diphosphate kinase-like domain-containing protein</fullName>
    </recommendedName>
</protein>
<reference evidence="6 7" key="1">
    <citation type="submission" date="2024-08" db="EMBL/GenBank/DDBJ databases">
        <authorList>
            <person name="Cucini C."/>
            <person name="Frati F."/>
        </authorList>
    </citation>
    <scope>NUCLEOTIDE SEQUENCE [LARGE SCALE GENOMIC DNA]</scope>
</reference>
<dbReference type="PROSITE" id="PS51374">
    <property type="entry name" value="NDPK_LIKE"/>
    <property type="match status" value="1"/>
</dbReference>
<dbReference type="InterPro" id="IPR036850">
    <property type="entry name" value="NDK-like_dom_sf"/>
</dbReference>
<dbReference type="InterPro" id="IPR001564">
    <property type="entry name" value="Nucleoside_diP_kinase"/>
</dbReference>
<feature type="domain" description="Nucleoside diphosphate kinase-like" evidence="5">
    <location>
        <begin position="51"/>
        <end position="190"/>
    </location>
</feature>
<dbReference type="InterPro" id="IPR034907">
    <property type="entry name" value="NDK-like_dom"/>
</dbReference>
<evidence type="ECO:0000313" key="6">
    <source>
        <dbReference type="EMBL" id="CAL8106391.1"/>
    </source>
</evidence>
<dbReference type="Proteomes" id="UP001642540">
    <property type="component" value="Unassembled WGS sequence"/>
</dbReference>
<dbReference type="PRINTS" id="PR01243">
    <property type="entry name" value="NUCDPKINASE"/>
</dbReference>
<dbReference type="Gene3D" id="1.20.890.10">
    <property type="entry name" value="cAMP-dependent protein kinase regulatory subunit, dimerization-anchoring domain"/>
    <property type="match status" value="1"/>
</dbReference>
<comment type="caution">
    <text evidence="6">The sequence shown here is derived from an EMBL/GenBank/DDBJ whole genome shotgun (WGS) entry which is preliminary data.</text>
</comment>
<dbReference type="PANTHER" id="PTHR46161:SF1">
    <property type="entry name" value="NUCLEOSIDE DIPHOSPHATE KINASE HOMOLOG 5"/>
    <property type="match status" value="1"/>
</dbReference>
<organism evidence="6 7">
    <name type="scientific">Orchesella dallaii</name>
    <dbReference type="NCBI Taxonomy" id="48710"/>
    <lineage>
        <taxon>Eukaryota</taxon>
        <taxon>Metazoa</taxon>
        <taxon>Ecdysozoa</taxon>
        <taxon>Arthropoda</taxon>
        <taxon>Hexapoda</taxon>
        <taxon>Collembola</taxon>
        <taxon>Entomobryomorpha</taxon>
        <taxon>Entomobryoidea</taxon>
        <taxon>Orchesellidae</taxon>
        <taxon>Orchesellinae</taxon>
        <taxon>Orchesella</taxon>
    </lineage>
</organism>
<dbReference type="PANTHER" id="PTHR46161">
    <property type="entry name" value="NUCLEOSIDE DIPHOSPHATE KINASE"/>
    <property type="match status" value="1"/>
</dbReference>
<evidence type="ECO:0000313" key="7">
    <source>
        <dbReference type="Proteomes" id="UP001642540"/>
    </source>
</evidence>
<comment type="caution">
    <text evidence="2">Lacks conserved residue(s) required for the propagation of feature annotation.</text>
</comment>
<dbReference type="Pfam" id="PF05186">
    <property type="entry name" value="Dpy-30"/>
    <property type="match status" value="1"/>
</dbReference>
<name>A0ABP1QMG3_9HEXA</name>